<keyword evidence="1" id="KW-0812">Transmembrane</keyword>
<proteinExistence type="predicted"/>
<organism evidence="2 3">
    <name type="scientific">Oxynema aestuarii AP17</name>
    <dbReference type="NCBI Taxonomy" id="2064643"/>
    <lineage>
        <taxon>Bacteria</taxon>
        <taxon>Bacillati</taxon>
        <taxon>Cyanobacteriota</taxon>
        <taxon>Cyanophyceae</taxon>
        <taxon>Oscillatoriophycideae</taxon>
        <taxon>Oscillatoriales</taxon>
        <taxon>Oscillatoriaceae</taxon>
        <taxon>Oxynema</taxon>
        <taxon>Oxynema aestuarii</taxon>
    </lineage>
</organism>
<name>A0A6H1TVH6_9CYAN</name>
<feature type="transmembrane region" description="Helical" evidence="1">
    <location>
        <begin position="15"/>
        <end position="34"/>
    </location>
</feature>
<evidence type="ECO:0000256" key="1">
    <source>
        <dbReference type="SAM" id="Phobius"/>
    </source>
</evidence>
<dbReference type="KEGG" id="oxy:HCG48_07515"/>
<gene>
    <name evidence="2" type="ORF">HCG48_07515</name>
</gene>
<dbReference type="AlphaFoldDB" id="A0A6H1TVH6"/>
<dbReference type="EMBL" id="CP051167">
    <property type="protein sequence ID" value="QIZ70445.1"/>
    <property type="molecule type" value="Genomic_DNA"/>
</dbReference>
<protein>
    <submittedName>
        <fullName evidence="2">Uncharacterized protein</fullName>
    </submittedName>
</protein>
<keyword evidence="3" id="KW-1185">Reference proteome</keyword>
<keyword evidence="1" id="KW-0472">Membrane</keyword>
<keyword evidence="1" id="KW-1133">Transmembrane helix</keyword>
<dbReference type="Proteomes" id="UP000500857">
    <property type="component" value="Chromosome"/>
</dbReference>
<accession>A0A6H1TVH6</accession>
<evidence type="ECO:0000313" key="3">
    <source>
        <dbReference type="Proteomes" id="UP000500857"/>
    </source>
</evidence>
<dbReference type="RefSeq" id="WP_168568600.1">
    <property type="nucleotide sequence ID" value="NZ_CP051167.1"/>
</dbReference>
<evidence type="ECO:0000313" key="2">
    <source>
        <dbReference type="EMBL" id="QIZ70445.1"/>
    </source>
</evidence>
<sequence>MSDSPYNPNDLKIMGANPIKGIVVAALTVAAVAYKPIMKPMKHISNLPNQKAADLVTEPLENARLVHSVNGFDELLKAGKLNVKKAFKNDQKIEYELEMQIGKELKKAHCIFKRNEQTDRLLNNIKQGDNLMVKMMNKTSQDEKQIKKLIKKACTLQ</sequence>
<reference evidence="2 3" key="1">
    <citation type="submission" date="2020-04" db="EMBL/GenBank/DDBJ databases">
        <authorList>
            <person name="Basu S."/>
            <person name="Maruthanayagam V."/>
            <person name="Chakraborty S."/>
            <person name="Pramanik A."/>
            <person name="Mukherjee J."/>
            <person name="Brink B."/>
        </authorList>
    </citation>
    <scope>NUCLEOTIDE SEQUENCE [LARGE SCALE GENOMIC DNA]</scope>
    <source>
        <strain evidence="2 3">AP17</strain>
    </source>
</reference>